<keyword evidence="1" id="KW-0472">Membrane</keyword>
<evidence type="ECO:0000256" key="1">
    <source>
        <dbReference type="SAM" id="Phobius"/>
    </source>
</evidence>
<dbReference type="AlphaFoldDB" id="A0A4Y9T629"/>
<name>A0A4Y9T629_9BURK</name>
<keyword evidence="1" id="KW-1133">Transmembrane helix</keyword>
<keyword evidence="3" id="KW-1185">Reference proteome</keyword>
<dbReference type="Proteomes" id="UP000297258">
    <property type="component" value="Unassembled WGS sequence"/>
</dbReference>
<comment type="caution">
    <text evidence="2">The sequence shown here is derived from an EMBL/GenBank/DDBJ whole genome shotgun (WGS) entry which is preliminary data.</text>
</comment>
<dbReference type="RefSeq" id="WP_135187903.1">
    <property type="nucleotide sequence ID" value="NZ_SPUM01000007.1"/>
</dbReference>
<feature type="transmembrane region" description="Helical" evidence="1">
    <location>
        <begin position="53"/>
        <end position="78"/>
    </location>
</feature>
<feature type="transmembrane region" description="Helical" evidence="1">
    <location>
        <begin position="26"/>
        <end position="47"/>
    </location>
</feature>
<proteinExistence type="predicted"/>
<keyword evidence="1" id="KW-0812">Transmembrane</keyword>
<protein>
    <submittedName>
        <fullName evidence="2">Uncharacterized protein</fullName>
    </submittedName>
</protein>
<reference evidence="2 3" key="1">
    <citation type="submission" date="2019-03" db="EMBL/GenBank/DDBJ databases">
        <title>Draft genome of Massilia hortus sp. nov., a novel bacterial species of the Oxalobacteraceae family.</title>
        <authorList>
            <person name="Peta V."/>
            <person name="Raths R."/>
            <person name="Bucking H."/>
        </authorList>
    </citation>
    <scope>NUCLEOTIDE SEQUENCE [LARGE SCALE GENOMIC DNA]</scope>
    <source>
        <strain evidence="2 3">ONC3</strain>
    </source>
</reference>
<accession>A0A4Y9T629</accession>
<evidence type="ECO:0000313" key="3">
    <source>
        <dbReference type="Proteomes" id="UP000297258"/>
    </source>
</evidence>
<organism evidence="2 3">
    <name type="scientific">Massilia horti</name>
    <dbReference type="NCBI Taxonomy" id="2562153"/>
    <lineage>
        <taxon>Bacteria</taxon>
        <taxon>Pseudomonadati</taxon>
        <taxon>Pseudomonadota</taxon>
        <taxon>Betaproteobacteria</taxon>
        <taxon>Burkholderiales</taxon>
        <taxon>Oxalobacteraceae</taxon>
        <taxon>Telluria group</taxon>
        <taxon>Massilia</taxon>
    </lineage>
</organism>
<gene>
    <name evidence="2" type="ORF">E4O92_01140</name>
</gene>
<sequence>MKNVTISAVARDASRLLYSAAAVRRVVLFGLTLALGLPAIIVAFHLLDPAAPLVYIVVPVLAGGLLPVLVGAPGRLVVNTRFDARHMVGTLDQTLGALGYAQAGGGPGAVRYRAGSREEIAVTVRDNSLEIVGPFTTLVALQKHIAC</sequence>
<dbReference type="EMBL" id="SPUM01000007">
    <property type="protein sequence ID" value="TFW35786.1"/>
    <property type="molecule type" value="Genomic_DNA"/>
</dbReference>
<evidence type="ECO:0000313" key="2">
    <source>
        <dbReference type="EMBL" id="TFW35786.1"/>
    </source>
</evidence>
<dbReference type="OrthoDB" id="8753520at2"/>